<dbReference type="AlphaFoldDB" id="A0AB39ZDI4"/>
<feature type="compositionally biased region" description="Basic and acidic residues" evidence="1">
    <location>
        <begin position="12"/>
        <end position="21"/>
    </location>
</feature>
<dbReference type="InterPro" id="IPR036047">
    <property type="entry name" value="F-box-like_dom_sf"/>
</dbReference>
<dbReference type="SUPFAM" id="SSF81383">
    <property type="entry name" value="F-box domain"/>
    <property type="match status" value="1"/>
</dbReference>
<sequence>MFGTGHNGSMDVHMKDSQEKEPVRLTDLPVEILEMVMSHLGLYHHKLLRMVSEDMKHINNSYIMHRHKCYEFAHREKPTESDREYGVRMMLQVIRCSTCYFADKDYESVLAISLLFFHDSVYQTVDHLSQFLVQFLFRLEDRVFKNPLQVRRLQYTLSLFSLLRQFRNFRILRFGSTPFHWTLEVELNNTFIGIINRNELTGGAYKRTYFMVIIAELLLHEKKNQNFSAQKEADGTLYTYGILPNSKAKRNSRLQLKFLVQGPQNLIDFLQNVITGKDDPSKPFNMPPESVFSGHITTRGLRGPQFVYNGDMDISILKFSELEDWSDSEASL</sequence>
<keyword evidence="2" id="KW-1185">Reference proteome</keyword>
<name>A0AB39ZDI4_DROSZ</name>
<dbReference type="RefSeq" id="XP_016933622.2">
    <property type="nucleotide sequence ID" value="XM_017078133.4"/>
</dbReference>
<dbReference type="Proteomes" id="UP001652628">
    <property type="component" value="Chromosome 3"/>
</dbReference>
<accession>A0AB39ZDI4</accession>
<feature type="region of interest" description="Disordered" evidence="1">
    <location>
        <begin position="1"/>
        <end position="21"/>
    </location>
</feature>
<protein>
    <recommendedName>
        <fullName evidence="4">F-box domain-containing protein</fullName>
    </recommendedName>
</protein>
<reference evidence="3" key="1">
    <citation type="submission" date="2025-08" db="UniProtKB">
        <authorList>
            <consortium name="RefSeq"/>
        </authorList>
    </citation>
    <scope>IDENTIFICATION</scope>
</reference>
<dbReference type="GeneID" id="108012706"/>
<evidence type="ECO:0000313" key="3">
    <source>
        <dbReference type="RefSeq" id="XP_016933622.2"/>
    </source>
</evidence>
<evidence type="ECO:0008006" key="4">
    <source>
        <dbReference type="Google" id="ProtNLM"/>
    </source>
</evidence>
<proteinExistence type="predicted"/>
<evidence type="ECO:0000313" key="2">
    <source>
        <dbReference type="Proteomes" id="UP001652628"/>
    </source>
</evidence>
<organism evidence="2 3">
    <name type="scientific">Drosophila suzukii</name>
    <name type="common">Spotted-wing drosophila fruit fly</name>
    <dbReference type="NCBI Taxonomy" id="28584"/>
    <lineage>
        <taxon>Eukaryota</taxon>
        <taxon>Metazoa</taxon>
        <taxon>Ecdysozoa</taxon>
        <taxon>Arthropoda</taxon>
        <taxon>Hexapoda</taxon>
        <taxon>Insecta</taxon>
        <taxon>Pterygota</taxon>
        <taxon>Neoptera</taxon>
        <taxon>Endopterygota</taxon>
        <taxon>Diptera</taxon>
        <taxon>Brachycera</taxon>
        <taxon>Muscomorpha</taxon>
        <taxon>Ephydroidea</taxon>
        <taxon>Drosophilidae</taxon>
        <taxon>Drosophila</taxon>
        <taxon>Sophophora</taxon>
    </lineage>
</organism>
<evidence type="ECO:0000256" key="1">
    <source>
        <dbReference type="SAM" id="MobiDB-lite"/>
    </source>
</evidence>
<gene>
    <name evidence="3" type="primary">LOC108012706</name>
</gene>